<dbReference type="EMBL" id="AOGX02000044">
    <property type="protein sequence ID" value="EOQ87194.1"/>
    <property type="molecule type" value="Genomic_DNA"/>
</dbReference>
<protein>
    <submittedName>
        <fullName evidence="1">Uncharacterized protein</fullName>
    </submittedName>
</protein>
<evidence type="ECO:0000313" key="1">
    <source>
        <dbReference type="EMBL" id="EOQ87194.1"/>
    </source>
</evidence>
<evidence type="ECO:0000313" key="2">
    <source>
        <dbReference type="Proteomes" id="UP000013996"/>
    </source>
</evidence>
<reference evidence="1 2" key="1">
    <citation type="submission" date="2013-04" db="EMBL/GenBank/DDBJ databases">
        <authorList>
            <person name="Harkins D.M."/>
            <person name="Durkin A.S."/>
            <person name="Brinkac L.M."/>
            <person name="Haft D.H."/>
            <person name="Selengut J.D."/>
            <person name="Sanka R."/>
            <person name="DePew J."/>
            <person name="Purushe J."/>
            <person name="Hartskeerl R.A."/>
            <person name="Ahmed A."/>
            <person name="van der Linden H."/>
            <person name="Goris M.G.A."/>
            <person name="Vinetz J.M."/>
            <person name="Sutton G.G."/>
            <person name="Nierman W.C."/>
            <person name="Fouts D.E."/>
        </authorList>
    </citation>
    <scope>NUCLEOTIDE SEQUENCE [LARGE SCALE GENOMIC DNA]</scope>
    <source>
        <strain evidence="1 2">Sao Paulo</strain>
    </source>
</reference>
<sequence>MCYRDDCPFRREQGVYWLQSLGPSIHCFHFIRKLPKVCSEIIGMIWEGTANQTFFVSFGLLDLV</sequence>
<dbReference type="RefSeq" id="WP_015679166.1">
    <property type="nucleotide sequence ID" value="NZ_AOGX02000044.1"/>
</dbReference>
<dbReference type="Proteomes" id="UP000013996">
    <property type="component" value="Unassembled WGS sequence"/>
</dbReference>
<gene>
    <name evidence="1" type="ORF">LEP1GSC202_2572</name>
</gene>
<organism evidence="1 2">
    <name type="scientific">Leptospira yanagawae serovar Saopaulo str. Sao Paulo = ATCC 700523</name>
    <dbReference type="NCBI Taxonomy" id="1249483"/>
    <lineage>
        <taxon>Bacteria</taxon>
        <taxon>Pseudomonadati</taxon>
        <taxon>Spirochaetota</taxon>
        <taxon>Spirochaetia</taxon>
        <taxon>Leptospirales</taxon>
        <taxon>Leptospiraceae</taxon>
        <taxon>Leptospira</taxon>
    </lineage>
</organism>
<accession>A0A5E8H7P0</accession>
<dbReference type="STRING" id="1249483.LEP1GSC202_2572"/>
<comment type="caution">
    <text evidence="1">The sequence shown here is derived from an EMBL/GenBank/DDBJ whole genome shotgun (WGS) entry which is preliminary data.</text>
</comment>
<proteinExistence type="predicted"/>
<name>A0A5E8H7P0_9LEPT</name>
<dbReference type="AlphaFoldDB" id="A0A5E8H7P0"/>